<dbReference type="AlphaFoldDB" id="A0AAV4JH01"/>
<dbReference type="Proteomes" id="UP000762676">
    <property type="component" value="Unassembled WGS sequence"/>
</dbReference>
<reference evidence="1 2" key="1">
    <citation type="journal article" date="2021" name="Elife">
        <title>Chloroplast acquisition without the gene transfer in kleptoplastic sea slugs, Plakobranchus ocellatus.</title>
        <authorList>
            <person name="Maeda T."/>
            <person name="Takahashi S."/>
            <person name="Yoshida T."/>
            <person name="Shimamura S."/>
            <person name="Takaki Y."/>
            <person name="Nagai Y."/>
            <person name="Toyoda A."/>
            <person name="Suzuki Y."/>
            <person name="Arimoto A."/>
            <person name="Ishii H."/>
            <person name="Satoh N."/>
            <person name="Nishiyama T."/>
            <person name="Hasebe M."/>
            <person name="Maruyama T."/>
            <person name="Minagawa J."/>
            <person name="Obokata J."/>
            <person name="Shigenobu S."/>
        </authorList>
    </citation>
    <scope>NUCLEOTIDE SEQUENCE [LARGE SCALE GENOMIC DNA]</scope>
</reference>
<name>A0AAV4JH01_9GAST</name>
<organism evidence="1 2">
    <name type="scientific">Elysia marginata</name>
    <dbReference type="NCBI Taxonomy" id="1093978"/>
    <lineage>
        <taxon>Eukaryota</taxon>
        <taxon>Metazoa</taxon>
        <taxon>Spiralia</taxon>
        <taxon>Lophotrochozoa</taxon>
        <taxon>Mollusca</taxon>
        <taxon>Gastropoda</taxon>
        <taxon>Heterobranchia</taxon>
        <taxon>Euthyneura</taxon>
        <taxon>Panpulmonata</taxon>
        <taxon>Sacoglossa</taxon>
        <taxon>Placobranchoidea</taxon>
        <taxon>Plakobranchidae</taxon>
        <taxon>Elysia</taxon>
    </lineage>
</organism>
<comment type="caution">
    <text evidence="1">The sequence shown here is derived from an EMBL/GenBank/DDBJ whole genome shotgun (WGS) entry which is preliminary data.</text>
</comment>
<protein>
    <submittedName>
        <fullName evidence="1">Uncharacterized protein</fullName>
    </submittedName>
</protein>
<dbReference type="EMBL" id="BMAT01006832">
    <property type="protein sequence ID" value="GFS20681.1"/>
    <property type="molecule type" value="Genomic_DNA"/>
</dbReference>
<gene>
    <name evidence="1" type="ORF">ElyMa_003319300</name>
</gene>
<evidence type="ECO:0000313" key="2">
    <source>
        <dbReference type="Proteomes" id="UP000762676"/>
    </source>
</evidence>
<proteinExistence type="predicted"/>
<keyword evidence="2" id="KW-1185">Reference proteome</keyword>
<evidence type="ECO:0000313" key="1">
    <source>
        <dbReference type="EMBL" id="GFS20681.1"/>
    </source>
</evidence>
<accession>A0AAV4JH01</accession>
<sequence>MTVVSRSSLHFSNFRAMHGTGKPLPRPVTVSSPAREQKRRFQGYRCNCSSCLFDITEVKFISDLPGVNCDRSIDSHSNVYRQASSFDVSPLFFFIFRAP</sequence>